<keyword evidence="1" id="KW-0812">Transmembrane</keyword>
<dbReference type="InParanoid" id="A0A0C2WQW7"/>
<dbReference type="Proteomes" id="UP000054549">
    <property type="component" value="Unassembled WGS sequence"/>
</dbReference>
<reference evidence="2 3" key="1">
    <citation type="submission" date="2014-04" db="EMBL/GenBank/DDBJ databases">
        <title>Evolutionary Origins and Diversification of the Mycorrhizal Mutualists.</title>
        <authorList>
            <consortium name="DOE Joint Genome Institute"/>
            <consortium name="Mycorrhizal Genomics Consortium"/>
            <person name="Kohler A."/>
            <person name="Kuo A."/>
            <person name="Nagy L.G."/>
            <person name="Floudas D."/>
            <person name="Copeland A."/>
            <person name="Barry K.W."/>
            <person name="Cichocki N."/>
            <person name="Veneault-Fourrey C."/>
            <person name="LaButti K."/>
            <person name="Lindquist E.A."/>
            <person name="Lipzen A."/>
            <person name="Lundell T."/>
            <person name="Morin E."/>
            <person name="Murat C."/>
            <person name="Riley R."/>
            <person name="Ohm R."/>
            <person name="Sun H."/>
            <person name="Tunlid A."/>
            <person name="Henrissat B."/>
            <person name="Grigoriev I.V."/>
            <person name="Hibbett D.S."/>
            <person name="Martin F."/>
        </authorList>
    </citation>
    <scope>NUCLEOTIDE SEQUENCE [LARGE SCALE GENOMIC DNA]</scope>
    <source>
        <strain evidence="2 3">Koide BX008</strain>
    </source>
</reference>
<dbReference type="EMBL" id="KN818332">
    <property type="protein sequence ID" value="KIL58673.1"/>
    <property type="molecule type" value="Genomic_DNA"/>
</dbReference>
<evidence type="ECO:0000256" key="1">
    <source>
        <dbReference type="SAM" id="Phobius"/>
    </source>
</evidence>
<dbReference type="AlphaFoldDB" id="A0A0C2WQW7"/>
<organism evidence="2 3">
    <name type="scientific">Amanita muscaria (strain Koide BX008)</name>
    <dbReference type="NCBI Taxonomy" id="946122"/>
    <lineage>
        <taxon>Eukaryota</taxon>
        <taxon>Fungi</taxon>
        <taxon>Dikarya</taxon>
        <taxon>Basidiomycota</taxon>
        <taxon>Agaricomycotina</taxon>
        <taxon>Agaricomycetes</taxon>
        <taxon>Agaricomycetidae</taxon>
        <taxon>Agaricales</taxon>
        <taxon>Pluteineae</taxon>
        <taxon>Amanitaceae</taxon>
        <taxon>Amanita</taxon>
    </lineage>
</organism>
<keyword evidence="3" id="KW-1185">Reference proteome</keyword>
<dbReference type="PROSITE" id="PS51257">
    <property type="entry name" value="PROKAR_LIPOPROTEIN"/>
    <property type="match status" value="1"/>
</dbReference>
<evidence type="ECO:0000313" key="2">
    <source>
        <dbReference type="EMBL" id="KIL58673.1"/>
    </source>
</evidence>
<name>A0A0C2WQW7_AMAMK</name>
<evidence type="ECO:0000313" key="3">
    <source>
        <dbReference type="Proteomes" id="UP000054549"/>
    </source>
</evidence>
<accession>A0A0C2WQW7</accession>
<proteinExistence type="predicted"/>
<gene>
    <name evidence="2" type="ORF">M378DRAFT_170321</name>
</gene>
<keyword evidence="1" id="KW-1133">Transmembrane helix</keyword>
<protein>
    <submittedName>
        <fullName evidence="2">Uncharacterized protein</fullName>
    </submittedName>
</protein>
<sequence>MSSESRMEKTNSFLLRYLYCLGVPGVWQACGHRTWQRVILLEFWGSSMHKGIVIHIGLSKSPSFNLASALSSMSSVFTVSFHVICLYYILP</sequence>
<feature type="transmembrane region" description="Helical" evidence="1">
    <location>
        <begin position="66"/>
        <end position="90"/>
    </location>
</feature>
<keyword evidence="1" id="KW-0472">Membrane</keyword>
<feature type="non-terminal residue" evidence="2">
    <location>
        <position position="91"/>
    </location>
</feature>
<dbReference type="HOGENOM" id="CLU_166254_0_0_1"/>